<dbReference type="RefSeq" id="WP_186989808.1">
    <property type="nucleotide sequence ID" value="NZ_CP052909.1"/>
</dbReference>
<dbReference type="Pfam" id="PF00535">
    <property type="entry name" value="Glycos_transf_2"/>
    <property type="match status" value="1"/>
</dbReference>
<dbReference type="CDD" id="cd00761">
    <property type="entry name" value="Glyco_tranf_GTA_type"/>
    <property type="match status" value="1"/>
</dbReference>
<dbReference type="KEGG" id="alti:ALE3EI_0122"/>
<dbReference type="EMBL" id="CP052909">
    <property type="protein sequence ID" value="QNJ96713.1"/>
    <property type="molecule type" value="Genomic_DNA"/>
</dbReference>
<evidence type="ECO:0000313" key="2">
    <source>
        <dbReference type="EMBL" id="QNJ96713.1"/>
    </source>
</evidence>
<feature type="domain" description="Glycosyltransferase 2-like" evidence="1">
    <location>
        <begin position="15"/>
        <end position="181"/>
    </location>
</feature>
<evidence type="ECO:0000313" key="3">
    <source>
        <dbReference type="Proteomes" id="UP000515514"/>
    </source>
</evidence>
<dbReference type="PANTHER" id="PTHR22916:SF3">
    <property type="entry name" value="UDP-GLCNAC:BETAGAL BETA-1,3-N-ACETYLGLUCOSAMINYLTRANSFERASE-LIKE PROTEIN 1"/>
    <property type="match status" value="1"/>
</dbReference>
<keyword evidence="2" id="KW-0808">Transferase</keyword>
<dbReference type="PANTHER" id="PTHR22916">
    <property type="entry name" value="GLYCOSYLTRANSFERASE"/>
    <property type="match status" value="1"/>
</dbReference>
<accession>A0A7G8PQU7</accession>
<dbReference type="SUPFAM" id="SSF53448">
    <property type="entry name" value="Nucleotide-diphospho-sugar transferases"/>
    <property type="match status" value="1"/>
</dbReference>
<dbReference type="Proteomes" id="UP000515514">
    <property type="component" value="Chromosome"/>
</dbReference>
<evidence type="ECO:0000259" key="1">
    <source>
        <dbReference type="Pfam" id="PF00535"/>
    </source>
</evidence>
<dbReference type="GO" id="GO:0016758">
    <property type="term" value="F:hexosyltransferase activity"/>
    <property type="evidence" value="ECO:0007669"/>
    <property type="project" value="UniProtKB-ARBA"/>
</dbReference>
<dbReference type="Gene3D" id="3.90.550.10">
    <property type="entry name" value="Spore Coat Polysaccharide Biosynthesis Protein SpsA, Chain A"/>
    <property type="match status" value="1"/>
</dbReference>
<sequence length="344" mass="39952">MDDQNTYSSVGPGISIIICTYNGKTRLDKTLNHLTKQEFSCPLEIVLVDNASTDGTKEYAEKWWEQHGVASISFRTAFQPVPGKSYAQEMGYAMARYDLLLICDDDNWLIKDYVQIAYDIMMSNAKIGALGGWCEAAFENERPDWFQKYGRYFAVSKQGSRSGDITEKKGCLYGAGMVIRKKHWQELNALGFTPLLTCRKGDKLSSGGDTEYCYALRLLGYRIWYDERLKFIHFMPTGRMNLNYVSRIREAMSESNFVVSSYLDQLEHRRVTRHTFRAQFIRNMGLPFIKSIFKILFGSFEQKEAAKEYFRKLKRLAFDYDEYEANRRSISRWLPESKQNVAIK</sequence>
<dbReference type="InterPro" id="IPR029044">
    <property type="entry name" value="Nucleotide-diphossugar_trans"/>
</dbReference>
<dbReference type="AlphaFoldDB" id="A0A7G8PQU7"/>
<organism evidence="2 3">
    <name type="scientific">Constantimarinum furrinae</name>
    <dbReference type="NCBI Taxonomy" id="2562285"/>
    <lineage>
        <taxon>Bacteria</taxon>
        <taxon>Pseudomonadati</taxon>
        <taxon>Bacteroidota</taxon>
        <taxon>Flavobacteriia</taxon>
        <taxon>Flavobacteriales</taxon>
        <taxon>Flavobacteriaceae</taxon>
        <taxon>Altibacter/Constantimarinum group</taxon>
        <taxon>Constantimarinum</taxon>
    </lineage>
</organism>
<reference evidence="2 3" key="1">
    <citation type="submission" date="2020-04" db="EMBL/GenBank/DDBJ databases">
        <title>Genome sequence of Altibacter aquimarinus strain ALE3EI.</title>
        <authorList>
            <person name="Oh H.-M."/>
            <person name="Jang D."/>
        </authorList>
    </citation>
    <scope>NUCLEOTIDE SEQUENCE [LARGE SCALE GENOMIC DNA]</scope>
    <source>
        <strain evidence="2 3">ALE3EI</strain>
    </source>
</reference>
<proteinExistence type="predicted"/>
<name>A0A7G8PQU7_9FLAO</name>
<gene>
    <name evidence="2" type="ORF">ALE3EI_0122</name>
</gene>
<protein>
    <submittedName>
        <fullName evidence="2">Glycosyltransferase family 2 protein</fullName>
    </submittedName>
</protein>
<keyword evidence="3" id="KW-1185">Reference proteome</keyword>
<dbReference type="InterPro" id="IPR001173">
    <property type="entry name" value="Glyco_trans_2-like"/>
</dbReference>